<keyword evidence="3" id="KW-1185">Reference proteome</keyword>
<reference evidence="2" key="1">
    <citation type="journal article" date="2020" name="Stud. Mycol.">
        <title>101 Dothideomycetes genomes: a test case for predicting lifestyles and emergence of pathogens.</title>
        <authorList>
            <person name="Haridas S."/>
            <person name="Albert R."/>
            <person name="Binder M."/>
            <person name="Bloem J."/>
            <person name="Labutti K."/>
            <person name="Salamov A."/>
            <person name="Andreopoulos B."/>
            <person name="Baker S."/>
            <person name="Barry K."/>
            <person name="Bills G."/>
            <person name="Bluhm B."/>
            <person name="Cannon C."/>
            <person name="Castanera R."/>
            <person name="Culley D."/>
            <person name="Daum C."/>
            <person name="Ezra D."/>
            <person name="Gonzalez J."/>
            <person name="Henrissat B."/>
            <person name="Kuo A."/>
            <person name="Liang C."/>
            <person name="Lipzen A."/>
            <person name="Lutzoni F."/>
            <person name="Magnuson J."/>
            <person name="Mondo S."/>
            <person name="Nolan M."/>
            <person name="Ohm R."/>
            <person name="Pangilinan J."/>
            <person name="Park H.-J."/>
            <person name="Ramirez L."/>
            <person name="Alfaro M."/>
            <person name="Sun H."/>
            <person name="Tritt A."/>
            <person name="Yoshinaga Y."/>
            <person name="Zwiers L.-H."/>
            <person name="Turgeon B."/>
            <person name="Goodwin S."/>
            <person name="Spatafora J."/>
            <person name="Crous P."/>
            <person name="Grigoriev I."/>
        </authorList>
    </citation>
    <scope>NUCLEOTIDE SEQUENCE</scope>
    <source>
        <strain evidence="2">CBS 480.64</strain>
    </source>
</reference>
<name>A0A6A7C7E5_9PEZI</name>
<organism evidence="2 3">
    <name type="scientific">Piedraia hortae CBS 480.64</name>
    <dbReference type="NCBI Taxonomy" id="1314780"/>
    <lineage>
        <taxon>Eukaryota</taxon>
        <taxon>Fungi</taxon>
        <taxon>Dikarya</taxon>
        <taxon>Ascomycota</taxon>
        <taxon>Pezizomycotina</taxon>
        <taxon>Dothideomycetes</taxon>
        <taxon>Dothideomycetidae</taxon>
        <taxon>Capnodiales</taxon>
        <taxon>Piedraiaceae</taxon>
        <taxon>Piedraia</taxon>
    </lineage>
</organism>
<dbReference type="EMBL" id="MU005962">
    <property type="protein sequence ID" value="KAF2863172.1"/>
    <property type="molecule type" value="Genomic_DNA"/>
</dbReference>
<gene>
    <name evidence="2" type="ORF">K470DRAFT_255294</name>
</gene>
<accession>A0A6A7C7E5</accession>
<dbReference type="AlphaFoldDB" id="A0A6A7C7E5"/>
<sequence>MDTKKPSDPTAPQSKPDQPRNSRPKAQAGINARIIPLRPAPPPPVGSKPNPSASRDKR</sequence>
<proteinExistence type="predicted"/>
<feature type="compositionally biased region" description="Polar residues" evidence="1">
    <location>
        <begin position="10"/>
        <end position="21"/>
    </location>
</feature>
<protein>
    <submittedName>
        <fullName evidence="2">Uncharacterized protein</fullName>
    </submittedName>
</protein>
<evidence type="ECO:0000313" key="3">
    <source>
        <dbReference type="Proteomes" id="UP000799421"/>
    </source>
</evidence>
<evidence type="ECO:0000313" key="2">
    <source>
        <dbReference type="EMBL" id="KAF2863172.1"/>
    </source>
</evidence>
<dbReference type="Proteomes" id="UP000799421">
    <property type="component" value="Unassembled WGS sequence"/>
</dbReference>
<feature type="region of interest" description="Disordered" evidence="1">
    <location>
        <begin position="1"/>
        <end position="58"/>
    </location>
</feature>
<evidence type="ECO:0000256" key="1">
    <source>
        <dbReference type="SAM" id="MobiDB-lite"/>
    </source>
</evidence>